<comment type="caution">
    <text evidence="3">The sequence shown here is derived from an EMBL/GenBank/DDBJ whole genome shotgun (WGS) entry which is preliminary data.</text>
</comment>
<dbReference type="AlphaFoldDB" id="A0AAW2HQN1"/>
<dbReference type="InterPro" id="IPR011989">
    <property type="entry name" value="ARM-like"/>
</dbReference>
<organism evidence="3">
    <name type="scientific">Menopon gallinae</name>
    <name type="common">poultry shaft louse</name>
    <dbReference type="NCBI Taxonomy" id="328185"/>
    <lineage>
        <taxon>Eukaryota</taxon>
        <taxon>Metazoa</taxon>
        <taxon>Ecdysozoa</taxon>
        <taxon>Arthropoda</taxon>
        <taxon>Hexapoda</taxon>
        <taxon>Insecta</taxon>
        <taxon>Pterygota</taxon>
        <taxon>Neoptera</taxon>
        <taxon>Paraneoptera</taxon>
        <taxon>Psocodea</taxon>
        <taxon>Troctomorpha</taxon>
        <taxon>Phthiraptera</taxon>
        <taxon>Amblycera</taxon>
        <taxon>Menoponidae</taxon>
        <taxon>Menopon</taxon>
    </lineage>
</organism>
<dbReference type="InterPro" id="IPR052107">
    <property type="entry name" value="HEAT6"/>
</dbReference>
<evidence type="ECO:0000259" key="2">
    <source>
        <dbReference type="Pfam" id="PF13251"/>
    </source>
</evidence>
<evidence type="ECO:0000256" key="1">
    <source>
        <dbReference type="ARBA" id="ARBA00015263"/>
    </source>
</evidence>
<dbReference type="EMBL" id="JARGDH010000003">
    <property type="protein sequence ID" value="KAL0272220.1"/>
    <property type="molecule type" value="Genomic_DNA"/>
</dbReference>
<reference evidence="3" key="1">
    <citation type="journal article" date="2024" name="Gigascience">
        <title>Chromosome-level genome of the poultry shaft louse Menopon gallinae provides insight into the host-switching and adaptive evolution of parasitic lice.</title>
        <authorList>
            <person name="Xu Y."/>
            <person name="Ma L."/>
            <person name="Liu S."/>
            <person name="Liang Y."/>
            <person name="Liu Q."/>
            <person name="He Z."/>
            <person name="Tian L."/>
            <person name="Duan Y."/>
            <person name="Cai W."/>
            <person name="Li H."/>
            <person name="Song F."/>
        </authorList>
    </citation>
    <scope>NUCLEOTIDE SEQUENCE</scope>
    <source>
        <strain evidence="3">Cailab_2023a</strain>
    </source>
</reference>
<dbReference type="SUPFAM" id="SSF48371">
    <property type="entry name" value="ARM repeat"/>
    <property type="match status" value="2"/>
</dbReference>
<sequence>MTDTKWPHSSNVDLFEKLSHKLASLVYSKTDGDKELLMEILHELNSLDFNVPCLKSNERGVLVINQCCYLITPEDENLVLMACDLFSNLLTKQQVSIESRTLSLAVSWCLQCLRYKTNLAVLKCLQVLVKGNNKKIEQQLGAVMNELKKVSNNFKVGVSEDVDSELLLHCLKCIENIVCPSDSEEESDISPDVICGCFEVFREVLVAGKCEVSQQQINHCKCLIASMKGIGNMLELSDHILETYMNDILGIVKGYMLYGLPGDDGYKVQKVLPCQVAVPDIFKHTAETKKLKGKYDKKARKIPVTSITSIEDSEKVISRSDYVGFNDSNAQSDGPNFISFKTSDSDYSEEEVNQNCKIRLQESKVRQCALILLGLTVKKTNPKLFTGYLPNFLPDGSQIPHVRTLITCLLKDSSPNCRAEVVGILSMLISNSKQYFLQGDNASRTSFTTFSGTIGNIIRELHRSLALALIAENSVTVIQRLLKCMSELIRCSSYQKLESGMITRLSKHVSGFLSHKNVNVRIAALCVFGCIVSVGPQIQEIRDIVMKKVADGDKSVLEDVPSGISNGVDELYEDEEDEESAEKSWLFELCLRNITEDSACTNPEFVIESLEVIGALVRNFFRETVVSYPNDIINILQICMKKSDYLVRLYGGKLMETVFSSLQFSLTLEDESLRAPISLVTQLWETLLPGPVTSLVQSGNEPMLRCKGCDCIANVGVVTHSGQQTTTQNSFIFDLLSGKHQILCVTLLFGCALDESPAVRSSAVRALAILVLFPSLMEDSLFFLDATDAAVETARDENNTVRYQSAWLLGNLTESVVQNYEKKLGYDTTQKVLARLLETGIKLSQDSPKIRPGALRAIGNIMRTINEDFTTNNKHSVIEGLNVLMKNATTGTFMKARWNSCYAIANSLKNSIIYKYSESVAKIFTSLISLVQNYKNFKVRISAACALCAPPNRRCYGEHYISVWSAALQALENSKNVCDINEYQHRDHLVDQLCFVMAHLINLVEIDDLVPVQDAVVHHLDNVKHSMLRFQESVLPERGDIILKATARIHNLMDERNLREEHRSAINMIESILVSES</sequence>
<protein>
    <recommendedName>
        <fullName evidence="1">HEAT repeat-containing protein 6</fullName>
    </recommendedName>
</protein>
<dbReference type="InterPro" id="IPR025283">
    <property type="entry name" value="DUF4042"/>
</dbReference>
<dbReference type="Pfam" id="PF13251">
    <property type="entry name" value="DUF4042"/>
    <property type="match status" value="1"/>
</dbReference>
<dbReference type="PANTHER" id="PTHR13366">
    <property type="entry name" value="MALARIA ANTIGEN-RELATED"/>
    <property type="match status" value="1"/>
</dbReference>
<gene>
    <name evidence="3" type="ORF">PYX00_005281</name>
</gene>
<dbReference type="PANTHER" id="PTHR13366:SF0">
    <property type="entry name" value="HEAT REPEAT-CONTAINING PROTEIN 6"/>
    <property type="match status" value="1"/>
</dbReference>
<dbReference type="InterPro" id="IPR016024">
    <property type="entry name" value="ARM-type_fold"/>
</dbReference>
<accession>A0AAW2HQN1</accession>
<proteinExistence type="predicted"/>
<feature type="domain" description="DUF4042" evidence="2">
    <location>
        <begin position="364"/>
        <end position="540"/>
    </location>
</feature>
<dbReference type="Gene3D" id="1.25.10.10">
    <property type="entry name" value="Leucine-rich Repeat Variant"/>
    <property type="match status" value="2"/>
</dbReference>
<name>A0AAW2HQN1_9NEOP</name>
<evidence type="ECO:0000313" key="3">
    <source>
        <dbReference type="EMBL" id="KAL0272220.1"/>
    </source>
</evidence>